<dbReference type="Pfam" id="PF09162">
    <property type="entry name" value="Tap-RNA_bind"/>
    <property type="match status" value="1"/>
</dbReference>
<sequence length="589" mass="66942">MSHHRDLRQDVKARTMRFAALDPDIASKYDELDEEESNSNRLLRFEQPRELHRGSSNFSKKVVNIIERHITRKDQNAMRTTGAGTSSSRRDFINLVTVKNASRSGKDHVLKLLSNSVDHFIPIAPKMLENRDLSFYICDDDDAQAICLMSRRIADKYNPGLKYTIFTKRVPAPFETISFSNRQIIEQVVKGRFKQQTNSLDLSSFQNDPLFERSQLSYGLFHNHVVVAVANLIAQNFPSIRGIRLNNNSLRTLDFLSCLVYAAPNVVELDLANNAISRVNELDKLKSWALESVHFENNEFVASYQGNFVAYSQAIHQFFPRVTYLDGRSIQPSPEMGAEMSSAVIPRFRHGFCTDESYRTMAENFLLEFFNFYDGPNGEQTRQQLLNAYDANATFTYSMCFLADTHPTGNRDRSDHQELIGLYIRSSHNIIQQHKWQSYRDKIIYRGPMDIAVALSKLPPTEHIKQSFLLDFNFTSDNLIVLSLQGIFRDGKEVSDGSTNFLNMKFFTRQFSIVPKTEGIAIISDILQITPISNARMERYNNLLKNATVAQLQQSALVPGGALASAVQQQIDGMAPPPPSPQTQPVLMI</sequence>
<comment type="similarity">
    <text evidence="2">Belongs to the NXF family.</text>
</comment>
<evidence type="ECO:0000256" key="3">
    <source>
        <dbReference type="ARBA" id="ARBA00022448"/>
    </source>
</evidence>
<evidence type="ECO:0000256" key="2">
    <source>
        <dbReference type="ARBA" id="ARBA00009285"/>
    </source>
</evidence>
<dbReference type="Gene3D" id="3.80.10.10">
    <property type="entry name" value="Ribonuclease Inhibitor"/>
    <property type="match status" value="1"/>
</dbReference>
<name>A0ABD2IZY2_9BILA</name>
<comment type="caution">
    <text evidence="7">The sequence shown here is derived from an EMBL/GenBank/DDBJ whole genome shotgun (WGS) entry which is preliminary data.</text>
</comment>
<feature type="domain" description="NTF2" evidence="6">
    <location>
        <begin position="361"/>
        <end position="529"/>
    </location>
</feature>
<dbReference type="AlphaFoldDB" id="A0ABD2IZY2"/>
<dbReference type="Pfam" id="PF24048">
    <property type="entry name" value="LRR_NXF1-5"/>
    <property type="match status" value="1"/>
</dbReference>
<dbReference type="PANTHER" id="PTHR10662:SF22">
    <property type="entry name" value="NUCLEAR RNA EXPORT FACTOR 1"/>
    <property type="match status" value="1"/>
</dbReference>
<dbReference type="InterPro" id="IPR057125">
    <property type="entry name" value="NXF1/2/3/5-like_LRR"/>
</dbReference>
<dbReference type="GO" id="GO:0005634">
    <property type="term" value="C:nucleus"/>
    <property type="evidence" value="ECO:0007669"/>
    <property type="project" value="UniProtKB-SubCell"/>
</dbReference>
<dbReference type="Pfam" id="PF22602">
    <property type="entry name" value="NXF_NTF2"/>
    <property type="match status" value="1"/>
</dbReference>
<dbReference type="InterPro" id="IPR018222">
    <property type="entry name" value="Nuclear_transport_factor_2_euk"/>
</dbReference>
<organism evidence="7 8">
    <name type="scientific">Heterodera trifolii</name>
    <dbReference type="NCBI Taxonomy" id="157864"/>
    <lineage>
        <taxon>Eukaryota</taxon>
        <taxon>Metazoa</taxon>
        <taxon>Ecdysozoa</taxon>
        <taxon>Nematoda</taxon>
        <taxon>Chromadorea</taxon>
        <taxon>Rhabditida</taxon>
        <taxon>Tylenchina</taxon>
        <taxon>Tylenchomorpha</taxon>
        <taxon>Tylenchoidea</taxon>
        <taxon>Heteroderidae</taxon>
        <taxon>Heteroderinae</taxon>
        <taxon>Heterodera</taxon>
    </lineage>
</organism>
<dbReference type="InterPro" id="IPR002075">
    <property type="entry name" value="NTF2_dom"/>
</dbReference>
<evidence type="ECO:0000256" key="1">
    <source>
        <dbReference type="ARBA" id="ARBA00004123"/>
    </source>
</evidence>
<evidence type="ECO:0000313" key="8">
    <source>
        <dbReference type="Proteomes" id="UP001620626"/>
    </source>
</evidence>
<protein>
    <recommendedName>
        <fullName evidence="6">NTF2 domain-containing protein</fullName>
    </recommendedName>
</protein>
<dbReference type="SUPFAM" id="SSF52058">
    <property type="entry name" value="L domain-like"/>
    <property type="match status" value="1"/>
</dbReference>
<dbReference type="GO" id="GO:0051028">
    <property type="term" value="P:mRNA transport"/>
    <property type="evidence" value="ECO:0007669"/>
    <property type="project" value="UniProtKB-KW"/>
</dbReference>
<evidence type="ECO:0000259" key="6">
    <source>
        <dbReference type="PROSITE" id="PS50177"/>
    </source>
</evidence>
<dbReference type="Proteomes" id="UP001620626">
    <property type="component" value="Unassembled WGS sequence"/>
</dbReference>
<reference evidence="7 8" key="1">
    <citation type="submission" date="2024-10" db="EMBL/GenBank/DDBJ databases">
        <authorList>
            <person name="Kim D."/>
        </authorList>
    </citation>
    <scope>NUCLEOTIDE SEQUENCE [LARGE SCALE GENOMIC DNA]</scope>
    <source>
        <strain evidence="7">BH-2024</strain>
    </source>
</reference>
<accession>A0ABD2IZY2</accession>
<evidence type="ECO:0000313" key="7">
    <source>
        <dbReference type="EMBL" id="KAL3083777.1"/>
    </source>
</evidence>
<dbReference type="InterPro" id="IPR015245">
    <property type="entry name" value="Tap_RNA-bd"/>
</dbReference>
<dbReference type="PROSITE" id="PS50177">
    <property type="entry name" value="NTF2_DOMAIN"/>
    <property type="match status" value="1"/>
</dbReference>
<dbReference type="Gene3D" id="3.10.450.50">
    <property type="match status" value="1"/>
</dbReference>
<dbReference type="SUPFAM" id="SSF54427">
    <property type="entry name" value="NTF2-like"/>
    <property type="match status" value="1"/>
</dbReference>
<dbReference type="InterPro" id="IPR030217">
    <property type="entry name" value="NXF_fam"/>
</dbReference>
<dbReference type="InterPro" id="IPR032675">
    <property type="entry name" value="LRR_dom_sf"/>
</dbReference>
<evidence type="ECO:0000256" key="4">
    <source>
        <dbReference type="ARBA" id="ARBA00022816"/>
    </source>
</evidence>
<dbReference type="EMBL" id="JBICBT010001093">
    <property type="protein sequence ID" value="KAL3083777.1"/>
    <property type="molecule type" value="Genomic_DNA"/>
</dbReference>
<dbReference type="PANTHER" id="PTHR10662">
    <property type="entry name" value="NUCLEAR RNA EXPORT FACTOR"/>
    <property type="match status" value="1"/>
</dbReference>
<dbReference type="SUPFAM" id="SSF54928">
    <property type="entry name" value="RNA-binding domain, RBD"/>
    <property type="match status" value="1"/>
</dbReference>
<keyword evidence="5" id="KW-0539">Nucleus</keyword>
<keyword evidence="4" id="KW-0509">mRNA transport</keyword>
<proteinExistence type="inferred from homology"/>
<dbReference type="Gene3D" id="3.30.70.330">
    <property type="match status" value="1"/>
</dbReference>
<dbReference type="InterPro" id="IPR012677">
    <property type="entry name" value="Nucleotide-bd_a/b_plait_sf"/>
</dbReference>
<keyword evidence="3" id="KW-0813">Transport</keyword>
<evidence type="ECO:0000256" key="5">
    <source>
        <dbReference type="ARBA" id="ARBA00023242"/>
    </source>
</evidence>
<comment type="subcellular location">
    <subcellularLocation>
        <location evidence="1">Nucleus</location>
    </subcellularLocation>
</comment>
<dbReference type="InterPro" id="IPR032710">
    <property type="entry name" value="NTF2-like_dom_sf"/>
</dbReference>
<gene>
    <name evidence="7" type="ORF">niasHT_036770</name>
</gene>
<dbReference type="InterPro" id="IPR001611">
    <property type="entry name" value="Leu-rich_rpt"/>
</dbReference>
<keyword evidence="8" id="KW-1185">Reference proteome</keyword>
<dbReference type="PROSITE" id="PS51450">
    <property type="entry name" value="LRR"/>
    <property type="match status" value="1"/>
</dbReference>
<dbReference type="InterPro" id="IPR035979">
    <property type="entry name" value="RBD_domain_sf"/>
</dbReference>